<sequence>MNLKTKIMALRITEQNGIFFLEGAINVSTTLNFQNHLESILNQKKGLTIDVENVTEIDPSGMQVLRELYSKAQSKKRPFFVVGTGCKEIYDDFLHTCAA</sequence>
<dbReference type="AlphaFoldDB" id="A0A2K9PKS8"/>
<evidence type="ECO:0000313" key="2">
    <source>
        <dbReference type="EMBL" id="AUP77642.1"/>
    </source>
</evidence>
<name>A0A2K9PKS8_9FLAO</name>
<keyword evidence="3" id="KW-1185">Reference proteome</keyword>
<evidence type="ECO:0000313" key="3">
    <source>
        <dbReference type="Proteomes" id="UP000235826"/>
    </source>
</evidence>
<protein>
    <recommendedName>
        <fullName evidence="1">STAS domain-containing protein</fullName>
    </recommendedName>
</protein>
<dbReference type="OrthoDB" id="1163458at2"/>
<dbReference type="RefSeq" id="WP_102754302.1">
    <property type="nucleotide sequence ID" value="NZ_CP025791.1"/>
</dbReference>
<evidence type="ECO:0000259" key="1">
    <source>
        <dbReference type="PROSITE" id="PS50801"/>
    </source>
</evidence>
<dbReference type="SUPFAM" id="SSF52091">
    <property type="entry name" value="SpoIIaa-like"/>
    <property type="match status" value="1"/>
</dbReference>
<organism evidence="2 3">
    <name type="scientific">Flavivirga eckloniae</name>
    <dbReference type="NCBI Taxonomy" id="1803846"/>
    <lineage>
        <taxon>Bacteria</taxon>
        <taxon>Pseudomonadati</taxon>
        <taxon>Bacteroidota</taxon>
        <taxon>Flavobacteriia</taxon>
        <taxon>Flavobacteriales</taxon>
        <taxon>Flavobacteriaceae</taxon>
        <taxon>Flavivirga</taxon>
    </lineage>
</organism>
<accession>A0A2K9PKS8</accession>
<dbReference type="PROSITE" id="PS50801">
    <property type="entry name" value="STAS"/>
    <property type="match status" value="1"/>
</dbReference>
<dbReference type="InterPro" id="IPR036513">
    <property type="entry name" value="STAS_dom_sf"/>
</dbReference>
<dbReference type="EMBL" id="CP025791">
    <property type="protein sequence ID" value="AUP77642.1"/>
    <property type="molecule type" value="Genomic_DNA"/>
</dbReference>
<proteinExistence type="predicted"/>
<feature type="domain" description="STAS" evidence="1">
    <location>
        <begin position="18"/>
        <end position="83"/>
    </location>
</feature>
<dbReference type="Gene3D" id="3.30.750.24">
    <property type="entry name" value="STAS domain"/>
    <property type="match status" value="1"/>
</dbReference>
<dbReference type="InterPro" id="IPR002645">
    <property type="entry name" value="STAS_dom"/>
</dbReference>
<dbReference type="Proteomes" id="UP000235826">
    <property type="component" value="Chromosome"/>
</dbReference>
<reference evidence="2 3" key="1">
    <citation type="submission" date="2018-01" db="EMBL/GenBank/DDBJ databases">
        <title>Complete genome sequence of Flavivirga eckloniae ECD14 isolated from seaweed Ecklonia cava.</title>
        <authorList>
            <person name="Lee J.H."/>
            <person name="Baik K.S."/>
            <person name="Seong C.N."/>
        </authorList>
    </citation>
    <scope>NUCLEOTIDE SEQUENCE [LARGE SCALE GENOMIC DNA]</scope>
    <source>
        <strain evidence="2 3">ECD14</strain>
    </source>
</reference>
<dbReference type="KEGG" id="fek:C1H87_02490"/>
<gene>
    <name evidence="2" type="ORF">C1H87_02490</name>
</gene>
<dbReference type="Pfam" id="PF01740">
    <property type="entry name" value="STAS"/>
    <property type="match status" value="1"/>
</dbReference>